<reference evidence="2" key="1">
    <citation type="submission" date="2019-08" db="EMBL/GenBank/DDBJ databases">
        <authorList>
            <person name="Kucharzyk K."/>
            <person name="Murdoch R.W."/>
            <person name="Higgins S."/>
            <person name="Loffler F."/>
        </authorList>
    </citation>
    <scope>NUCLEOTIDE SEQUENCE</scope>
</reference>
<accession>A0A645BEA2</accession>
<evidence type="ECO:0000256" key="1">
    <source>
        <dbReference type="SAM" id="MobiDB-lite"/>
    </source>
</evidence>
<name>A0A645BEA2_9ZZZZ</name>
<protein>
    <submittedName>
        <fullName evidence="2">Uncharacterized protein</fullName>
    </submittedName>
</protein>
<proteinExistence type="predicted"/>
<feature type="region of interest" description="Disordered" evidence="1">
    <location>
        <begin position="176"/>
        <end position="195"/>
    </location>
</feature>
<evidence type="ECO:0000313" key="2">
    <source>
        <dbReference type="EMBL" id="MPM63769.1"/>
    </source>
</evidence>
<gene>
    <name evidence="2" type="ORF">SDC9_110652</name>
</gene>
<organism evidence="2">
    <name type="scientific">bioreactor metagenome</name>
    <dbReference type="NCBI Taxonomy" id="1076179"/>
    <lineage>
        <taxon>unclassified sequences</taxon>
        <taxon>metagenomes</taxon>
        <taxon>ecological metagenomes</taxon>
    </lineage>
</organism>
<dbReference type="AlphaFoldDB" id="A0A645BEA2"/>
<comment type="caution">
    <text evidence="2">The sequence shown here is derived from an EMBL/GenBank/DDBJ whole genome shotgun (WGS) entry which is preliminary data.</text>
</comment>
<sequence length="204" mass="21417">MGTDGAGDKRQRVLFTDDGEGLLVFPLAGEFQIGGDVLRDRTAGLAAGRETVDERGTSLDLLDLSDFNGFDVMGIGPGLPGEPPESLAVGFQEGAVWHARQLLCHLRQTAVAAGLEQGGCHGDGPDSGGEDFTDVEGVRPAGVRDAELSLKGVREFPRQGDGEGVEALPAHIHFRAGQLPSGDGHREGVGELDAEGEVLLLRQR</sequence>
<dbReference type="EMBL" id="VSSQ01019594">
    <property type="protein sequence ID" value="MPM63769.1"/>
    <property type="molecule type" value="Genomic_DNA"/>
</dbReference>